<feature type="coiled-coil region" evidence="5">
    <location>
        <begin position="428"/>
        <end position="480"/>
    </location>
</feature>
<organism evidence="9 10">
    <name type="scientific">Anaeramoeba flamelloides</name>
    <dbReference type="NCBI Taxonomy" id="1746091"/>
    <lineage>
        <taxon>Eukaryota</taxon>
        <taxon>Metamonada</taxon>
        <taxon>Anaeramoebidae</taxon>
        <taxon>Anaeramoeba</taxon>
    </lineage>
</organism>
<dbReference type="PROSITE" id="PS51450">
    <property type="entry name" value="LRR"/>
    <property type="match status" value="3"/>
</dbReference>
<dbReference type="SMART" id="SM00229">
    <property type="entry name" value="RasGEFN"/>
    <property type="match status" value="1"/>
</dbReference>
<gene>
    <name evidence="9" type="ORF">M0813_27488</name>
</gene>
<dbReference type="InterPro" id="IPR003591">
    <property type="entry name" value="Leu-rich_rpt_typical-subtyp"/>
</dbReference>
<feature type="domain" description="N-terminal Ras-GEF" evidence="8">
    <location>
        <begin position="713"/>
        <end position="838"/>
    </location>
</feature>
<evidence type="ECO:0000259" key="7">
    <source>
        <dbReference type="PROSITE" id="PS50009"/>
    </source>
</evidence>
<feature type="region of interest" description="Disordered" evidence="6">
    <location>
        <begin position="238"/>
        <end position="292"/>
    </location>
</feature>
<evidence type="ECO:0000256" key="6">
    <source>
        <dbReference type="SAM" id="MobiDB-lite"/>
    </source>
</evidence>
<dbReference type="InterPro" id="IPR001611">
    <property type="entry name" value="Leu-rich_rpt"/>
</dbReference>
<keyword evidence="5" id="KW-0175">Coiled coil</keyword>
<feature type="compositionally biased region" description="Basic residues" evidence="6">
    <location>
        <begin position="269"/>
        <end position="278"/>
    </location>
</feature>
<name>A0ABQ8XVW0_9EUKA</name>
<dbReference type="PROSITE" id="PS00720">
    <property type="entry name" value="RASGEF"/>
    <property type="match status" value="1"/>
</dbReference>
<dbReference type="Pfam" id="PF23598">
    <property type="entry name" value="LRR_14"/>
    <property type="match status" value="1"/>
</dbReference>
<evidence type="ECO:0000256" key="3">
    <source>
        <dbReference type="ARBA" id="ARBA00022737"/>
    </source>
</evidence>
<feature type="compositionally biased region" description="Low complexity" evidence="6">
    <location>
        <begin position="255"/>
        <end position="268"/>
    </location>
</feature>
<dbReference type="PANTHER" id="PTHR23113:SF366">
    <property type="entry name" value="RAS GUANINE NUCLEOTIDE EXCHANGE FACTOR R"/>
    <property type="match status" value="1"/>
</dbReference>
<evidence type="ECO:0000259" key="8">
    <source>
        <dbReference type="PROSITE" id="PS50212"/>
    </source>
</evidence>
<evidence type="ECO:0000256" key="1">
    <source>
        <dbReference type="ARBA" id="ARBA00022614"/>
    </source>
</evidence>
<dbReference type="InterPro" id="IPR001895">
    <property type="entry name" value="RASGEF_cat_dom"/>
</dbReference>
<dbReference type="PANTHER" id="PTHR23113">
    <property type="entry name" value="GUANINE NUCLEOTIDE EXCHANGE FACTOR"/>
    <property type="match status" value="1"/>
</dbReference>
<comment type="caution">
    <text evidence="9">The sequence shown here is derived from an EMBL/GenBank/DDBJ whole genome shotgun (WGS) entry which is preliminary data.</text>
</comment>
<keyword evidence="2 4" id="KW-0344">Guanine-nucleotide releasing factor</keyword>
<dbReference type="Gene3D" id="1.10.840.10">
    <property type="entry name" value="Ras guanine-nucleotide exchange factors catalytic domain"/>
    <property type="match status" value="1"/>
</dbReference>
<dbReference type="Gene3D" id="1.20.870.10">
    <property type="entry name" value="Son of sevenless (SoS) protein Chain: S domain 1"/>
    <property type="match status" value="1"/>
</dbReference>
<keyword evidence="3" id="KW-0677">Repeat</keyword>
<dbReference type="SMART" id="SM00147">
    <property type="entry name" value="RasGEF"/>
    <property type="match status" value="1"/>
</dbReference>
<sequence>MSKSSTKTIDLNQVIQMAVKNNAWKLDLSYQNLDSFSHKQLSKLTNLEVLNLGHNNLTEIPDEICNLTSLRRLILSHNQISSLPDKISKLTELEWLHVAHNPELTTLPEISSLGNLAELDISHCKLSSLPGGLGKLKRITTIDASNNKIKFIHPSFCQLKTLGRLYLNDNRLSVIPNDIDNLQNLRVIDLSNNLLRTIPPSLVGDNDGTLEGTRYFTGKENHCVFIDSKTFKKLTKKKLKTKSDNDLNNSGSDISSTNSTQTTASSNTKNHKKEKKKKEKEQEQKENEELDELNEEERIRKEILEQWGGKEESLILKELEQINQNIHKLTNEQTILDQEIEIYENSLNKNTPLNFTEDHKEIRNEKKKSLQNDIEELLESIKEQESLQEKKQNEINELIPKSKKIENIELATKVNEKKKNVTKLFEHLEGVKDKNKNIQQQIKDQNSKINSKKHKHQLEIDEYKKSIDLMDLEILKAQERKKNFGKEILTKKGKEVLEKKITLLQKLIKYTKQQIFDLQLGKSLHSIKIKSVLEYQDQVDRRDWSYRVMKKNPELMDLRERINPLSRAISFTKYYSGAKVLVNELLTKQIINQLIMQHFEFEGKHLIREKIEEVMSIPYHDVQLNDSRLRTLLRIALREIENLWDLVMTDTSRFGPTKEERKNLLEGKIDELGLDMVADENEINIWDEPEDNPKNIIYNSGVDPKKIDKSARIFDIIHCANVNKLVEKLTNNQTEVRFRDAFIMTYQSFMKPEQLLGKLKQRYNAPPKKQNENEKDWVNMKDMIQVRVVSALNSWIKSGWADIDNKLLYRLIDFIKTTIVPTRKASGEKLIKLINDMKASKETSGTHTIKDKIPQVVIPKNLFRNDFSLNDVDELEFARQFTLYIFELFQNIKPSELVTEAWQKKGLRSKATNVLTLINKFNEYSNYVATQIVLPLTVKDRARMYTRFLKIGKAFLEMNNFDSIMSTIGGYTNPSVKRLKKTIDEVPKNIVKYFNEFKNLLKHEQGYKDYRERLDKTEPPLVPYLGIFLTDITFISSGSPSVIDGLINFSKRKLLYNVVSKIQEYQRVRFKFHSVHQIQILFKKELPSKNDKELYKDSLKREPRN</sequence>
<dbReference type="InterPro" id="IPR036964">
    <property type="entry name" value="RASGEF_cat_dom_sf"/>
</dbReference>
<dbReference type="Pfam" id="PF00617">
    <property type="entry name" value="RasGEF"/>
    <property type="match status" value="1"/>
</dbReference>
<evidence type="ECO:0000256" key="4">
    <source>
        <dbReference type="PROSITE-ProRule" id="PRU00168"/>
    </source>
</evidence>
<dbReference type="EMBL" id="JAOAOG010000242">
    <property type="protein sequence ID" value="KAJ6236743.1"/>
    <property type="molecule type" value="Genomic_DNA"/>
</dbReference>
<dbReference type="InterPro" id="IPR000651">
    <property type="entry name" value="Ras-like_Gua-exchang_fac_N"/>
</dbReference>
<dbReference type="InterPro" id="IPR032675">
    <property type="entry name" value="LRR_dom_sf"/>
</dbReference>
<feature type="domain" description="Ras-GEF" evidence="7">
    <location>
        <begin position="873"/>
        <end position="1104"/>
    </location>
</feature>
<dbReference type="SUPFAM" id="SSF52058">
    <property type="entry name" value="L domain-like"/>
    <property type="match status" value="1"/>
</dbReference>
<accession>A0ABQ8XVW0</accession>
<dbReference type="Proteomes" id="UP001150062">
    <property type="component" value="Unassembled WGS sequence"/>
</dbReference>
<dbReference type="CDD" id="cd06224">
    <property type="entry name" value="REM"/>
    <property type="match status" value="1"/>
</dbReference>
<dbReference type="Gene3D" id="3.80.10.10">
    <property type="entry name" value="Ribonuclease Inhibitor"/>
    <property type="match status" value="1"/>
</dbReference>
<keyword evidence="10" id="KW-1185">Reference proteome</keyword>
<dbReference type="Pfam" id="PF00560">
    <property type="entry name" value="LRR_1"/>
    <property type="match status" value="1"/>
</dbReference>
<dbReference type="InterPro" id="IPR023578">
    <property type="entry name" value="Ras_GEF_dom_sf"/>
</dbReference>
<evidence type="ECO:0000256" key="2">
    <source>
        <dbReference type="ARBA" id="ARBA00022658"/>
    </source>
</evidence>
<dbReference type="SMART" id="SM00364">
    <property type="entry name" value="LRR_BAC"/>
    <property type="match status" value="4"/>
</dbReference>
<dbReference type="SMART" id="SM00369">
    <property type="entry name" value="LRR_TYP"/>
    <property type="match status" value="5"/>
</dbReference>
<dbReference type="SUPFAM" id="SSF48366">
    <property type="entry name" value="Ras GEF"/>
    <property type="match status" value="1"/>
</dbReference>
<proteinExistence type="predicted"/>
<dbReference type="InterPro" id="IPR019804">
    <property type="entry name" value="Ras_G-nucl-exch_fac_CS"/>
</dbReference>
<dbReference type="Pfam" id="PF00618">
    <property type="entry name" value="RasGEF_N"/>
    <property type="match status" value="1"/>
</dbReference>
<keyword evidence="1" id="KW-0433">Leucine-rich repeat</keyword>
<dbReference type="SUPFAM" id="SSF74924">
    <property type="entry name" value="Cap-Gly domain"/>
    <property type="match status" value="1"/>
</dbReference>
<dbReference type="InterPro" id="IPR036859">
    <property type="entry name" value="CAP-Gly_dom_sf"/>
</dbReference>
<dbReference type="InterPro" id="IPR008937">
    <property type="entry name" value="Ras-like_GEF"/>
</dbReference>
<dbReference type="InterPro" id="IPR055414">
    <property type="entry name" value="LRR_R13L4/SHOC2-like"/>
</dbReference>
<dbReference type="CDD" id="cd00155">
    <property type="entry name" value="RasGEF"/>
    <property type="match status" value="1"/>
</dbReference>
<evidence type="ECO:0000256" key="5">
    <source>
        <dbReference type="SAM" id="Coils"/>
    </source>
</evidence>
<dbReference type="PROSITE" id="PS50009">
    <property type="entry name" value="RASGEF_CAT"/>
    <property type="match status" value="1"/>
</dbReference>
<evidence type="ECO:0000313" key="9">
    <source>
        <dbReference type="EMBL" id="KAJ6236743.1"/>
    </source>
</evidence>
<evidence type="ECO:0000313" key="10">
    <source>
        <dbReference type="Proteomes" id="UP001150062"/>
    </source>
</evidence>
<protein>
    <submittedName>
        <fullName evidence="9">Ras guanine nucleotide exchange factor a</fullName>
    </submittedName>
</protein>
<reference evidence="9" key="1">
    <citation type="submission" date="2022-08" db="EMBL/GenBank/DDBJ databases">
        <title>Novel sulfate-reducing endosymbionts in the free-living metamonad Anaeramoeba.</title>
        <authorList>
            <person name="Jerlstrom-Hultqvist J."/>
            <person name="Cepicka I."/>
            <person name="Gallot-Lavallee L."/>
            <person name="Salas-Leiva D."/>
            <person name="Curtis B.A."/>
            <person name="Zahonova K."/>
            <person name="Pipaliya S."/>
            <person name="Dacks J."/>
            <person name="Roger A.J."/>
        </authorList>
    </citation>
    <scope>NUCLEOTIDE SEQUENCE</scope>
    <source>
        <strain evidence="9">Schooner1</strain>
    </source>
</reference>
<dbReference type="PROSITE" id="PS50212">
    <property type="entry name" value="RASGEF_NTER"/>
    <property type="match status" value="1"/>
</dbReference>